<dbReference type="SMART" id="SM00530">
    <property type="entry name" value="HTH_XRE"/>
    <property type="match status" value="1"/>
</dbReference>
<dbReference type="SUPFAM" id="SSF47413">
    <property type="entry name" value="lambda repressor-like DNA-binding domains"/>
    <property type="match status" value="1"/>
</dbReference>
<dbReference type="AlphaFoldDB" id="A0A8J2UGT8"/>
<name>A0A8J2UGT8_9BACT</name>
<evidence type="ECO:0000313" key="3">
    <source>
        <dbReference type="Proteomes" id="UP000607559"/>
    </source>
</evidence>
<dbReference type="InterPro" id="IPR010982">
    <property type="entry name" value="Lambda_DNA-bd_dom_sf"/>
</dbReference>
<dbReference type="EMBL" id="BMJC01000005">
    <property type="protein sequence ID" value="GGB15714.1"/>
    <property type="molecule type" value="Genomic_DNA"/>
</dbReference>
<dbReference type="Proteomes" id="UP000607559">
    <property type="component" value="Unassembled WGS sequence"/>
</dbReference>
<sequence>MEKKLKINRIKAVLAEKDISHKELAIRVGIAPNSVTRICNNEFQPTLKLLREIALALDVDIRELLIPTRVI</sequence>
<dbReference type="PROSITE" id="PS50943">
    <property type="entry name" value="HTH_CROC1"/>
    <property type="match status" value="1"/>
</dbReference>
<proteinExistence type="predicted"/>
<evidence type="ECO:0000259" key="1">
    <source>
        <dbReference type="PROSITE" id="PS50943"/>
    </source>
</evidence>
<evidence type="ECO:0000313" key="2">
    <source>
        <dbReference type="EMBL" id="GGB15714.1"/>
    </source>
</evidence>
<gene>
    <name evidence="2" type="ORF">GCM10011511_44420</name>
</gene>
<keyword evidence="3" id="KW-1185">Reference proteome</keyword>
<feature type="domain" description="HTH cro/C1-type" evidence="1">
    <location>
        <begin position="10"/>
        <end position="64"/>
    </location>
</feature>
<dbReference type="RefSeq" id="WP_188935957.1">
    <property type="nucleotide sequence ID" value="NZ_BMJC01000005.1"/>
</dbReference>
<dbReference type="CDD" id="cd00093">
    <property type="entry name" value="HTH_XRE"/>
    <property type="match status" value="1"/>
</dbReference>
<dbReference type="InterPro" id="IPR001387">
    <property type="entry name" value="Cro/C1-type_HTH"/>
</dbReference>
<protein>
    <recommendedName>
        <fullName evidence="1">HTH cro/C1-type domain-containing protein</fullName>
    </recommendedName>
</protein>
<organism evidence="2 3">
    <name type="scientific">Puia dinghuensis</name>
    <dbReference type="NCBI Taxonomy" id="1792502"/>
    <lineage>
        <taxon>Bacteria</taxon>
        <taxon>Pseudomonadati</taxon>
        <taxon>Bacteroidota</taxon>
        <taxon>Chitinophagia</taxon>
        <taxon>Chitinophagales</taxon>
        <taxon>Chitinophagaceae</taxon>
        <taxon>Puia</taxon>
    </lineage>
</organism>
<comment type="caution">
    <text evidence="2">The sequence shown here is derived from an EMBL/GenBank/DDBJ whole genome shotgun (WGS) entry which is preliminary data.</text>
</comment>
<reference evidence="2" key="2">
    <citation type="submission" date="2020-09" db="EMBL/GenBank/DDBJ databases">
        <authorList>
            <person name="Sun Q."/>
            <person name="Zhou Y."/>
        </authorList>
    </citation>
    <scope>NUCLEOTIDE SEQUENCE</scope>
    <source>
        <strain evidence="2">CGMCC 1.15448</strain>
    </source>
</reference>
<dbReference type="Pfam" id="PF13443">
    <property type="entry name" value="HTH_26"/>
    <property type="match status" value="1"/>
</dbReference>
<dbReference type="Gene3D" id="1.10.260.40">
    <property type="entry name" value="lambda repressor-like DNA-binding domains"/>
    <property type="match status" value="1"/>
</dbReference>
<dbReference type="GO" id="GO:0003677">
    <property type="term" value="F:DNA binding"/>
    <property type="evidence" value="ECO:0007669"/>
    <property type="project" value="InterPro"/>
</dbReference>
<accession>A0A8J2UGT8</accession>
<reference evidence="2" key="1">
    <citation type="journal article" date="2014" name="Int. J. Syst. Evol. Microbiol.">
        <title>Complete genome sequence of Corynebacterium casei LMG S-19264T (=DSM 44701T), isolated from a smear-ripened cheese.</title>
        <authorList>
            <consortium name="US DOE Joint Genome Institute (JGI-PGF)"/>
            <person name="Walter F."/>
            <person name="Albersmeier A."/>
            <person name="Kalinowski J."/>
            <person name="Ruckert C."/>
        </authorList>
    </citation>
    <scope>NUCLEOTIDE SEQUENCE</scope>
    <source>
        <strain evidence="2">CGMCC 1.15448</strain>
    </source>
</reference>